<dbReference type="Gene3D" id="3.30.2390.20">
    <property type="entry name" value="Type VII secretion system EccB, repeat 1 domain"/>
    <property type="match status" value="1"/>
</dbReference>
<proteinExistence type="predicted"/>
<dbReference type="PANTHER" id="PTHR40765:SF2">
    <property type="entry name" value="ESX-2 SECRETION SYSTEM ATPASE ECCB2"/>
    <property type="match status" value="1"/>
</dbReference>
<evidence type="ECO:0008006" key="4">
    <source>
        <dbReference type="Google" id="ProtNLM"/>
    </source>
</evidence>
<evidence type="ECO:0000313" key="2">
    <source>
        <dbReference type="EMBL" id="GIM75360.1"/>
    </source>
</evidence>
<comment type="caution">
    <text evidence="2">The sequence shown here is derived from an EMBL/GenBank/DDBJ whole genome shotgun (WGS) entry which is preliminary data.</text>
</comment>
<evidence type="ECO:0000256" key="1">
    <source>
        <dbReference type="SAM" id="Phobius"/>
    </source>
</evidence>
<dbReference type="InterPro" id="IPR007795">
    <property type="entry name" value="T7SS_EccB"/>
</dbReference>
<keyword evidence="1" id="KW-0812">Transmembrane</keyword>
<evidence type="ECO:0000313" key="3">
    <source>
        <dbReference type="Proteomes" id="UP000681340"/>
    </source>
</evidence>
<dbReference type="EMBL" id="BOQL01000056">
    <property type="protein sequence ID" value="GIM75360.1"/>
    <property type="molecule type" value="Genomic_DNA"/>
</dbReference>
<feature type="transmembrane region" description="Helical" evidence="1">
    <location>
        <begin position="27"/>
        <end position="47"/>
    </location>
</feature>
<dbReference type="NCBIfam" id="TIGR03919">
    <property type="entry name" value="T7SS_EccB"/>
    <property type="match status" value="1"/>
</dbReference>
<gene>
    <name evidence="2" type="ORF">Aau02nite_65550</name>
</gene>
<organism evidence="2 3">
    <name type="scientific">Actinoplanes auranticolor</name>
    <dbReference type="NCBI Taxonomy" id="47988"/>
    <lineage>
        <taxon>Bacteria</taxon>
        <taxon>Bacillati</taxon>
        <taxon>Actinomycetota</taxon>
        <taxon>Actinomycetes</taxon>
        <taxon>Micromonosporales</taxon>
        <taxon>Micromonosporaceae</taxon>
        <taxon>Actinoplanes</taxon>
    </lineage>
</organism>
<dbReference type="Pfam" id="PF05108">
    <property type="entry name" value="T7SS_ESX1_EccB"/>
    <property type="match status" value="1"/>
</dbReference>
<dbReference type="Proteomes" id="UP000681340">
    <property type="component" value="Unassembled WGS sequence"/>
</dbReference>
<name>A0A919SM61_9ACTN</name>
<keyword evidence="1" id="KW-0472">Membrane</keyword>
<keyword evidence="3" id="KW-1185">Reference proteome</keyword>
<dbReference type="InterPro" id="IPR044857">
    <property type="entry name" value="T7SS_EccB_R1"/>
</dbReference>
<dbReference type="PANTHER" id="PTHR40765">
    <property type="entry name" value="ESX-2 SECRETION SYSTEM ATPASE ECCB2"/>
    <property type="match status" value="1"/>
</dbReference>
<accession>A0A919SM61</accession>
<sequence>MGRLSSALVEGDPTGAEIPGRRAQTGLLVGVILVLLIVGGFAVYGWIIPGGSKAYRQAGVILVEKETGNRFIYREGALHQVPDLTSAMLIQGASSKIKLISKNSIKDVPRGVPLGVTGAPRQLPAADALTKGPWLTCLPGSVVTGRKIAGLGVNLEPDLPATLLPQDRFLVVQNEKGRPYLLANYLKYRVTDDAVLAAIGASATNPPSAPDMWLNWLPDGPDLGPADIPGAGSNGPEVGGRPYPVGTLFRQGDDQLFVLREDGLAPMSRTEFRIADAADRAAPVDLDPADVVAAARSADRTLLSRLPDLAALKLQDTAGQAVCQQQRPYGDNVISVVALAPHWASGVYGDGTTSVQARRGAGMVVTPVPAGEKTATKKVTFISEDGVAYNLADSTTVTALKLGSTPPVPFPKELLSALPQGPLLSRNAVTALVRG</sequence>
<keyword evidence="1" id="KW-1133">Transmembrane helix</keyword>
<dbReference type="AlphaFoldDB" id="A0A919SM61"/>
<reference evidence="2" key="1">
    <citation type="submission" date="2021-03" db="EMBL/GenBank/DDBJ databases">
        <title>Whole genome shotgun sequence of Actinoplanes auranticolor NBRC 12245.</title>
        <authorList>
            <person name="Komaki H."/>
            <person name="Tamura T."/>
        </authorList>
    </citation>
    <scope>NUCLEOTIDE SEQUENCE</scope>
    <source>
        <strain evidence="2">NBRC 12245</strain>
    </source>
</reference>
<protein>
    <recommendedName>
        <fullName evidence="4">Type VII secretion protein EccB</fullName>
    </recommendedName>
</protein>
<dbReference type="GO" id="GO:0005576">
    <property type="term" value="C:extracellular region"/>
    <property type="evidence" value="ECO:0007669"/>
    <property type="project" value="TreeGrafter"/>
</dbReference>